<dbReference type="PROSITE" id="PS50404">
    <property type="entry name" value="GST_NTER"/>
    <property type="match status" value="1"/>
</dbReference>
<dbReference type="InterPro" id="IPR004045">
    <property type="entry name" value="Glutathione_S-Trfase_N"/>
</dbReference>
<dbReference type="PANTHER" id="PTHR44051">
    <property type="entry name" value="GLUTATHIONE S-TRANSFERASE-RELATED"/>
    <property type="match status" value="1"/>
</dbReference>
<evidence type="ECO:0000256" key="1">
    <source>
        <dbReference type="ARBA" id="ARBA00007409"/>
    </source>
</evidence>
<reference evidence="3 4" key="1">
    <citation type="submission" date="2014-08" db="EMBL/GenBank/DDBJ databases">
        <authorList>
            <person name="Bunnell A."/>
            <person name="Chain P.S."/>
            <person name="Chertkov O."/>
            <person name="Currie B.J."/>
            <person name="Daligault H.E."/>
            <person name="Davenport K.W."/>
            <person name="Davis C."/>
            <person name="Gleasner C.D."/>
            <person name="Johnson S.L."/>
            <person name="Kaestli M."/>
            <person name="Koren S."/>
            <person name="Kunde Y.A."/>
            <person name="Mayo M."/>
            <person name="McMurry K.K."/>
            <person name="Price E.P."/>
            <person name="Reitenga K.G."/>
            <person name="Robison R."/>
            <person name="Rosovitz M.J."/>
            <person name="Sarovich D.S."/>
            <person name="Teshima H."/>
        </authorList>
    </citation>
    <scope>NUCLEOTIDE SEQUENCE [LARGE SCALE GENOMIC DNA]</scope>
    <source>
        <strain evidence="3 4">MSHR44</strain>
    </source>
</reference>
<organism evidence="3 4">
    <name type="scientific">Burkholderia pseudomallei</name>
    <name type="common">Pseudomonas pseudomallei</name>
    <dbReference type="NCBI Taxonomy" id="28450"/>
    <lineage>
        <taxon>Bacteria</taxon>
        <taxon>Pseudomonadati</taxon>
        <taxon>Pseudomonadota</taxon>
        <taxon>Betaproteobacteria</taxon>
        <taxon>Burkholderiales</taxon>
        <taxon>Burkholderiaceae</taxon>
        <taxon>Burkholderia</taxon>
        <taxon>pseudomallei group</taxon>
    </lineage>
</organism>
<dbReference type="SFLD" id="SFLDS00019">
    <property type="entry name" value="Glutathione_Transferase_(cytos"/>
    <property type="match status" value="1"/>
</dbReference>
<dbReference type="SFLD" id="SFLDG00358">
    <property type="entry name" value="Main_(cytGST)"/>
    <property type="match status" value="1"/>
</dbReference>
<evidence type="ECO:0000313" key="3">
    <source>
        <dbReference type="EMBL" id="KGX16293.1"/>
    </source>
</evidence>
<dbReference type="FunFam" id="3.40.30.10:FF:000039">
    <property type="entry name" value="Glutathione S-transferase domain"/>
    <property type="match status" value="1"/>
</dbReference>
<dbReference type="GO" id="GO:0016740">
    <property type="term" value="F:transferase activity"/>
    <property type="evidence" value="ECO:0007669"/>
    <property type="project" value="UniProtKB-KW"/>
</dbReference>
<evidence type="ECO:0000313" key="4">
    <source>
        <dbReference type="Proteomes" id="UP000030475"/>
    </source>
</evidence>
<keyword evidence="2" id="KW-0808">Transferase</keyword>
<dbReference type="CDD" id="cd03180">
    <property type="entry name" value="GST_C_2"/>
    <property type="match status" value="1"/>
</dbReference>
<gene>
    <name evidence="3" type="ORF">Y036_5484</name>
</gene>
<dbReference type="OMA" id="QGEKWMD"/>
<dbReference type="OrthoDB" id="5958450at2"/>
<dbReference type="SFLD" id="SFLDG01150">
    <property type="entry name" value="Main.1:_Beta-like"/>
    <property type="match status" value="1"/>
</dbReference>
<dbReference type="Gene3D" id="1.20.1050.10">
    <property type="match status" value="1"/>
</dbReference>
<proteinExistence type="inferred from homology"/>
<comment type="caution">
    <text evidence="3">The sequence shown here is derived from an EMBL/GenBank/DDBJ whole genome shotgun (WGS) entry which is preliminary data.</text>
</comment>
<dbReference type="InterPro" id="IPR036282">
    <property type="entry name" value="Glutathione-S-Trfase_C_sf"/>
</dbReference>
<dbReference type="SUPFAM" id="SSF52833">
    <property type="entry name" value="Thioredoxin-like"/>
    <property type="match status" value="1"/>
</dbReference>
<dbReference type="InterPro" id="IPR010987">
    <property type="entry name" value="Glutathione-S-Trfase_C-like"/>
</dbReference>
<dbReference type="EMBL" id="JQIM01000008">
    <property type="protein sequence ID" value="KGX16293.1"/>
    <property type="molecule type" value="Genomic_DNA"/>
</dbReference>
<comment type="similarity">
    <text evidence="1">Belongs to the GST superfamily.</text>
</comment>
<dbReference type="AlphaFoldDB" id="A0A095MIJ6"/>
<dbReference type="InterPro" id="IPR040079">
    <property type="entry name" value="Glutathione_S-Trfase"/>
</dbReference>
<dbReference type="SUPFAM" id="SSF47616">
    <property type="entry name" value="GST C-terminal domain-like"/>
    <property type="match status" value="1"/>
</dbReference>
<dbReference type="CDD" id="cd03047">
    <property type="entry name" value="GST_N_2"/>
    <property type="match status" value="1"/>
</dbReference>
<dbReference type="KEGG" id="but:X994_5035"/>
<name>A0A095MIJ6_BURPE</name>
<accession>A0A095MIJ6</accession>
<sequence length="217" mass="25389">MNQLTLWGRKDSFNVQKATWLLDELSLSYDWRPAGGRFGGLDEPTFLAMNPHGRVPLLLDGDEAIWESHTIVRYLADAYGGGRFRPSDPLARSLEDRWMDWMLATLQPDFLTGVFWAYYRTPEHERQWDGIRRKVSSCADHVRLLDRQLADREFLCGDRLSVADIAVGVTCYRYYELDIERPHAPNVERWYGALQQRPPYQRNVMLPFSNMKGRLNY</sequence>
<dbReference type="Proteomes" id="UP000030475">
    <property type="component" value="Unassembled WGS sequence"/>
</dbReference>
<dbReference type="Pfam" id="PF13410">
    <property type="entry name" value="GST_C_2"/>
    <property type="match status" value="1"/>
</dbReference>
<dbReference type="Pfam" id="PF13417">
    <property type="entry name" value="GST_N_3"/>
    <property type="match status" value="1"/>
</dbReference>
<dbReference type="InterPro" id="IPR036249">
    <property type="entry name" value="Thioredoxin-like_sf"/>
</dbReference>
<dbReference type="PROSITE" id="PS50405">
    <property type="entry name" value="GST_CTER"/>
    <property type="match status" value="1"/>
</dbReference>
<dbReference type="RefSeq" id="WP_004552566.1">
    <property type="nucleotide sequence ID" value="NZ_AP028082.1"/>
</dbReference>
<dbReference type="Gene3D" id="3.40.30.10">
    <property type="entry name" value="Glutaredoxin"/>
    <property type="match status" value="1"/>
</dbReference>
<dbReference type="PANTHER" id="PTHR44051:SF19">
    <property type="entry name" value="DISULFIDE-BOND OXIDOREDUCTASE YFCG"/>
    <property type="match status" value="1"/>
</dbReference>
<evidence type="ECO:0000256" key="2">
    <source>
        <dbReference type="ARBA" id="ARBA00022679"/>
    </source>
</evidence>
<protein>
    <submittedName>
        <fullName evidence="3">Uncharacterized protein</fullName>
    </submittedName>
</protein>